<dbReference type="GO" id="GO:0006261">
    <property type="term" value="P:DNA-templated DNA replication"/>
    <property type="evidence" value="ECO:0007669"/>
    <property type="project" value="TreeGrafter"/>
</dbReference>
<sequence>MLACLLIHPDILKREEKAEGILLENNLSRNHPDLLWFEAEEKLGIEQAREIKDFLSLKPYQGDARAVVLPAAENLTDAAQNALLKTLEEPPLGTVIILGVTSDDQLLPTVLSRCQVINLENTNSNTDGSFDGDIKRLLESTMEKRFQFIEKLDKRDEFLPALTAYFRHKLLENSAGVKLIHPGGGKYTEFLQDLIEAERWARQNVNIRAILEYLMLKMPSGKN</sequence>
<accession>A0A1F5K3V1</accession>
<dbReference type="AlphaFoldDB" id="A0A1F5K3V1"/>
<proteinExistence type="predicted"/>
<dbReference type="Proteomes" id="UP000176405">
    <property type="component" value="Unassembled WGS sequence"/>
</dbReference>
<name>A0A1F5K3V1_9BACT</name>
<dbReference type="Pfam" id="PF13177">
    <property type="entry name" value="DNA_pol3_delta2"/>
    <property type="match status" value="1"/>
</dbReference>
<reference evidence="1 2" key="1">
    <citation type="journal article" date="2016" name="Nat. Commun.">
        <title>Thousands of microbial genomes shed light on interconnected biogeochemical processes in an aquifer system.</title>
        <authorList>
            <person name="Anantharaman K."/>
            <person name="Brown C.T."/>
            <person name="Hug L.A."/>
            <person name="Sharon I."/>
            <person name="Castelle C.J."/>
            <person name="Probst A.J."/>
            <person name="Thomas B.C."/>
            <person name="Singh A."/>
            <person name="Wilkins M.J."/>
            <person name="Karaoz U."/>
            <person name="Brodie E.L."/>
            <person name="Williams K.H."/>
            <person name="Hubbard S.S."/>
            <person name="Banfield J.F."/>
        </authorList>
    </citation>
    <scope>NUCLEOTIDE SEQUENCE [LARGE SCALE GENOMIC DNA]</scope>
</reference>
<dbReference type="PANTHER" id="PTHR11669:SF8">
    <property type="entry name" value="DNA POLYMERASE III SUBUNIT DELTA"/>
    <property type="match status" value="1"/>
</dbReference>
<dbReference type="SUPFAM" id="SSF52540">
    <property type="entry name" value="P-loop containing nucleoside triphosphate hydrolases"/>
    <property type="match status" value="1"/>
</dbReference>
<dbReference type="EMBL" id="MFDH01000021">
    <property type="protein sequence ID" value="OGE35596.1"/>
    <property type="molecule type" value="Genomic_DNA"/>
</dbReference>
<dbReference type="PANTHER" id="PTHR11669">
    <property type="entry name" value="REPLICATION FACTOR C / DNA POLYMERASE III GAMMA-TAU SUBUNIT"/>
    <property type="match status" value="1"/>
</dbReference>
<dbReference type="STRING" id="1797780.A3E45_05155"/>
<comment type="caution">
    <text evidence="1">The sequence shown here is derived from an EMBL/GenBank/DDBJ whole genome shotgun (WGS) entry which is preliminary data.</text>
</comment>
<dbReference type="Gene3D" id="3.40.50.300">
    <property type="entry name" value="P-loop containing nucleotide triphosphate hydrolases"/>
    <property type="match status" value="1"/>
</dbReference>
<dbReference type="InterPro" id="IPR027417">
    <property type="entry name" value="P-loop_NTPase"/>
</dbReference>
<evidence type="ECO:0000313" key="1">
    <source>
        <dbReference type="EMBL" id="OGE35596.1"/>
    </source>
</evidence>
<evidence type="ECO:0000313" key="2">
    <source>
        <dbReference type="Proteomes" id="UP000176405"/>
    </source>
</evidence>
<gene>
    <name evidence="1" type="ORF">A3E45_05155</name>
</gene>
<organism evidence="1 2">
    <name type="scientific">Candidatus Daviesbacteria bacterium RIFCSPHIGHO2_12_FULL_43_11</name>
    <dbReference type="NCBI Taxonomy" id="1797780"/>
    <lineage>
        <taxon>Bacteria</taxon>
        <taxon>Candidatus Daviesiibacteriota</taxon>
    </lineage>
</organism>
<evidence type="ECO:0008006" key="3">
    <source>
        <dbReference type="Google" id="ProtNLM"/>
    </source>
</evidence>
<protein>
    <recommendedName>
        <fullName evidence="3">DNA polymerase III subunit delta</fullName>
    </recommendedName>
</protein>
<dbReference type="InterPro" id="IPR050238">
    <property type="entry name" value="DNA_Rep/Repair_Clamp_Loader"/>
</dbReference>